<dbReference type="EMBL" id="AGNK02005616">
    <property type="status" value="NOT_ANNOTATED_CDS"/>
    <property type="molecule type" value="Genomic_DNA"/>
</dbReference>
<feature type="signal peptide" evidence="1">
    <location>
        <begin position="1"/>
        <end position="25"/>
    </location>
</feature>
<sequence length="71" mass="7694">MQGLHAKLGLFFPSILLLTAQQIIATPKVYISPPFGSHFAIQVQYYLILVGTSVAPKHIPTTPHTTLATGH</sequence>
<dbReference type="HOGENOM" id="CLU_2744871_0_0_1"/>
<dbReference type="Proteomes" id="UP000004995">
    <property type="component" value="Unassembled WGS sequence"/>
</dbReference>
<accession>K4AJL7</accession>
<dbReference type="Gramene" id="KQK89100">
    <property type="protein sequence ID" value="KQK89100"/>
    <property type="gene ID" value="SETIT_039088mg"/>
</dbReference>
<evidence type="ECO:0000313" key="2">
    <source>
        <dbReference type="EnsemblPlants" id="KQK89100"/>
    </source>
</evidence>
<reference evidence="2" key="2">
    <citation type="submission" date="2018-08" db="UniProtKB">
        <authorList>
            <consortium name="EnsemblPlants"/>
        </authorList>
    </citation>
    <scope>IDENTIFICATION</scope>
    <source>
        <strain evidence="2">Yugu1</strain>
    </source>
</reference>
<organism evidence="2 3">
    <name type="scientific">Setaria italica</name>
    <name type="common">Foxtail millet</name>
    <name type="synonym">Panicum italicum</name>
    <dbReference type="NCBI Taxonomy" id="4555"/>
    <lineage>
        <taxon>Eukaryota</taxon>
        <taxon>Viridiplantae</taxon>
        <taxon>Streptophyta</taxon>
        <taxon>Embryophyta</taxon>
        <taxon>Tracheophyta</taxon>
        <taxon>Spermatophyta</taxon>
        <taxon>Magnoliopsida</taxon>
        <taxon>Liliopsida</taxon>
        <taxon>Poales</taxon>
        <taxon>Poaceae</taxon>
        <taxon>PACMAD clade</taxon>
        <taxon>Panicoideae</taxon>
        <taxon>Panicodae</taxon>
        <taxon>Paniceae</taxon>
        <taxon>Cenchrinae</taxon>
        <taxon>Setaria</taxon>
    </lineage>
</organism>
<keyword evidence="3" id="KW-1185">Reference proteome</keyword>
<proteinExistence type="predicted"/>
<reference evidence="3" key="1">
    <citation type="journal article" date="2012" name="Nat. Biotechnol.">
        <title>Reference genome sequence of the model plant Setaria.</title>
        <authorList>
            <person name="Bennetzen J.L."/>
            <person name="Schmutz J."/>
            <person name="Wang H."/>
            <person name="Percifield R."/>
            <person name="Hawkins J."/>
            <person name="Pontaroli A.C."/>
            <person name="Estep M."/>
            <person name="Feng L."/>
            <person name="Vaughn J.N."/>
            <person name="Grimwood J."/>
            <person name="Jenkins J."/>
            <person name="Barry K."/>
            <person name="Lindquist E."/>
            <person name="Hellsten U."/>
            <person name="Deshpande S."/>
            <person name="Wang X."/>
            <person name="Wu X."/>
            <person name="Mitros T."/>
            <person name="Triplett J."/>
            <person name="Yang X."/>
            <person name="Ye C.Y."/>
            <person name="Mauro-Herrera M."/>
            <person name="Wang L."/>
            <person name="Li P."/>
            <person name="Sharma M."/>
            <person name="Sharma R."/>
            <person name="Ronald P.C."/>
            <person name="Panaud O."/>
            <person name="Kellogg E.A."/>
            <person name="Brutnell T.P."/>
            <person name="Doust A.N."/>
            <person name="Tuskan G.A."/>
            <person name="Rokhsar D."/>
            <person name="Devos K.M."/>
        </authorList>
    </citation>
    <scope>NUCLEOTIDE SEQUENCE [LARGE SCALE GENOMIC DNA]</scope>
    <source>
        <strain evidence="3">cv. Yugu1</strain>
    </source>
</reference>
<dbReference type="InParanoid" id="K4AJL7"/>
<evidence type="ECO:0000313" key="3">
    <source>
        <dbReference type="Proteomes" id="UP000004995"/>
    </source>
</evidence>
<feature type="chain" id="PRO_5010128905" description="Secreted protein" evidence="1">
    <location>
        <begin position="26"/>
        <end position="71"/>
    </location>
</feature>
<dbReference type="AlphaFoldDB" id="K4AJL7"/>
<evidence type="ECO:0000256" key="1">
    <source>
        <dbReference type="SAM" id="SignalP"/>
    </source>
</evidence>
<evidence type="ECO:0008006" key="4">
    <source>
        <dbReference type="Google" id="ProtNLM"/>
    </source>
</evidence>
<name>K4AJL7_SETIT</name>
<protein>
    <recommendedName>
        <fullName evidence="4">Secreted protein</fullName>
    </recommendedName>
</protein>
<dbReference type="EnsemblPlants" id="KQK89100">
    <property type="protein sequence ID" value="KQK89100"/>
    <property type="gene ID" value="SETIT_039088mg"/>
</dbReference>
<keyword evidence="1" id="KW-0732">Signal</keyword>